<dbReference type="InParanoid" id="O62359"/>
<dbReference type="Bgee" id="WBGene00011389">
    <property type="expression patterns" value="Expressed in embryo and 1 other cell type or tissue"/>
</dbReference>
<organism evidence="1 2">
    <name type="scientific">Caenorhabditis elegans</name>
    <dbReference type="NCBI Taxonomy" id="6239"/>
    <lineage>
        <taxon>Eukaryota</taxon>
        <taxon>Metazoa</taxon>
        <taxon>Ecdysozoa</taxon>
        <taxon>Nematoda</taxon>
        <taxon>Chromadorea</taxon>
        <taxon>Rhabditida</taxon>
        <taxon>Rhabditina</taxon>
        <taxon>Rhabditomorpha</taxon>
        <taxon>Rhabditoidea</taxon>
        <taxon>Rhabditidae</taxon>
        <taxon>Peloderinae</taxon>
        <taxon>Caenorhabditis</taxon>
    </lineage>
</organism>
<dbReference type="RefSeq" id="NP_493004.2">
    <property type="nucleotide sequence ID" value="NM_060603.2"/>
</dbReference>
<evidence type="ECO:0000313" key="2">
    <source>
        <dbReference type="Proteomes" id="UP000001940"/>
    </source>
</evidence>
<dbReference type="PhylomeDB" id="O62359"/>
<gene>
    <name evidence="1" type="ORF">CELE_T02G6.6</name>
    <name evidence="1 3" type="ORF">T02G6.6</name>
</gene>
<name>O62359_CAEEL</name>
<dbReference type="Proteomes" id="UP000001940">
    <property type="component" value="Chromosome I"/>
</dbReference>
<dbReference type="AlphaFoldDB" id="O62359"/>
<dbReference type="HOGENOM" id="CLU_2186306_0_0_1"/>
<evidence type="ECO:0000313" key="1">
    <source>
        <dbReference type="EMBL" id="CAB04674.2"/>
    </source>
</evidence>
<dbReference type="AGR" id="WB:WBGene00011389"/>
<dbReference type="EMBL" id="BX284601">
    <property type="protein sequence ID" value="CAB04674.2"/>
    <property type="molecule type" value="Genomic_DNA"/>
</dbReference>
<sequence length="109" mass="12863">MSFNFTDVSNRRSQDEHYSALSKYVTNNATPILFKYDESFVSHPLTWNDGCYTRFLQITNAQYLVYWMKINTDTMYCEVYSRQSGLAPQVNPTFEQSMLLHVEMHVPRC</sequence>
<dbReference type="UCSC" id="T02G6.6">
    <property type="organism name" value="c. elegans"/>
</dbReference>
<keyword evidence="2" id="KW-1185">Reference proteome</keyword>
<protein>
    <submittedName>
        <fullName evidence="1">SKICH domain-containing protein</fullName>
    </submittedName>
</protein>
<dbReference type="KEGG" id="cel:CELE_T02G6.6"/>
<accession>O62359</accession>
<dbReference type="PaxDb" id="6239-T02G6.6"/>
<evidence type="ECO:0000313" key="3">
    <source>
        <dbReference type="WormBase" id="T02G6.6"/>
    </source>
</evidence>
<dbReference type="WormBase" id="T02G6.6">
    <property type="protein sequence ID" value="CE42942"/>
    <property type="gene ID" value="WBGene00011389"/>
</dbReference>
<proteinExistence type="predicted"/>
<reference evidence="1 2" key="1">
    <citation type="journal article" date="1998" name="Science">
        <title>Genome sequence of the nematode C. elegans: a platform for investigating biology.</title>
        <authorList>
            <consortium name="The C. elegans sequencing consortium"/>
            <person name="Sulson J.E."/>
            <person name="Waterston R."/>
        </authorList>
    </citation>
    <scope>NUCLEOTIDE SEQUENCE [LARGE SCALE GENOMIC DNA]</scope>
    <source>
        <strain evidence="1 2">Bristol N2</strain>
    </source>
</reference>
<dbReference type="CTD" id="188000"/>
<dbReference type="GeneID" id="188000"/>